<keyword evidence="2 6" id="KW-0227">DNA damage</keyword>
<dbReference type="Proteomes" id="UP000565572">
    <property type="component" value="Unassembled WGS sequence"/>
</dbReference>
<feature type="domain" description="Helix-hairpin-helix DNA-binding motif class 1" evidence="7">
    <location>
        <begin position="72"/>
        <end position="91"/>
    </location>
</feature>
<dbReference type="Gene3D" id="2.40.50.140">
    <property type="entry name" value="Nucleic acid-binding proteins"/>
    <property type="match status" value="1"/>
</dbReference>
<comment type="subunit">
    <text evidence="6">Homotetramer. Forms an RuvA(8)-RuvB(12)-Holliday junction (HJ) complex. HJ DNA is sandwiched between 2 RuvA tetramers; dsDNA enters through RuvA and exits via RuvB. An RuvB hexamer assembles on each DNA strand where it exits the tetramer. Each RuvB hexamer is contacted by two RuvA subunits (via domain III) on 2 adjacent RuvB subunits; this complex drives branch migration. In the full resolvosome a probable DNA-RuvA(4)-RuvB(12)-RuvC(2) complex forms which resolves the HJ.</text>
</comment>
<dbReference type="InterPro" id="IPR013849">
    <property type="entry name" value="DNA_helicase_Holl-junc_RuvA_I"/>
</dbReference>
<dbReference type="GO" id="GO:0009378">
    <property type="term" value="F:four-way junction helicase activity"/>
    <property type="evidence" value="ECO:0007669"/>
    <property type="project" value="InterPro"/>
</dbReference>
<evidence type="ECO:0000256" key="5">
    <source>
        <dbReference type="ARBA" id="ARBA00023204"/>
    </source>
</evidence>
<evidence type="ECO:0000259" key="7">
    <source>
        <dbReference type="SMART" id="SM00278"/>
    </source>
</evidence>
<dbReference type="InterPro" id="IPR000085">
    <property type="entry name" value="RuvA"/>
</dbReference>
<dbReference type="GO" id="GO:0006281">
    <property type="term" value="P:DNA repair"/>
    <property type="evidence" value="ECO:0007669"/>
    <property type="project" value="UniProtKB-UniRule"/>
</dbReference>
<dbReference type="Pfam" id="PF14520">
    <property type="entry name" value="HHH_5"/>
    <property type="match status" value="1"/>
</dbReference>
<dbReference type="GO" id="GO:0048476">
    <property type="term" value="C:Holliday junction resolvase complex"/>
    <property type="evidence" value="ECO:0007669"/>
    <property type="project" value="UniProtKB-UniRule"/>
</dbReference>
<feature type="domain" description="Helix-hairpin-helix DNA-binding motif class 1" evidence="7">
    <location>
        <begin position="107"/>
        <end position="126"/>
    </location>
</feature>
<accession>A0A7W5P788</accession>
<dbReference type="SUPFAM" id="SSF50249">
    <property type="entry name" value="Nucleic acid-binding proteins"/>
    <property type="match status" value="1"/>
</dbReference>
<keyword evidence="8" id="KW-0347">Helicase</keyword>
<protein>
    <recommendedName>
        <fullName evidence="6">Holliday junction branch migration complex subunit RuvA</fullName>
    </recommendedName>
</protein>
<dbReference type="GO" id="GO:0000400">
    <property type="term" value="F:four-way junction DNA binding"/>
    <property type="evidence" value="ECO:0007669"/>
    <property type="project" value="UniProtKB-UniRule"/>
</dbReference>
<dbReference type="InterPro" id="IPR010994">
    <property type="entry name" value="RuvA_2-like"/>
</dbReference>
<dbReference type="InterPro" id="IPR003583">
    <property type="entry name" value="Hlx-hairpin-Hlx_DNA-bd_motif"/>
</dbReference>
<name>A0A7W5P788_9ACTN</name>
<dbReference type="SUPFAM" id="SSF47781">
    <property type="entry name" value="RuvA domain 2-like"/>
    <property type="match status" value="1"/>
</dbReference>
<keyword evidence="1 6" id="KW-0963">Cytoplasm</keyword>
<dbReference type="GO" id="GO:0006310">
    <property type="term" value="P:DNA recombination"/>
    <property type="evidence" value="ECO:0007669"/>
    <property type="project" value="UniProtKB-UniRule"/>
</dbReference>
<comment type="caution">
    <text evidence="8">The sequence shown here is derived from an EMBL/GenBank/DDBJ whole genome shotgun (WGS) entry which is preliminary data.</text>
</comment>
<dbReference type="NCBIfam" id="TIGR00084">
    <property type="entry name" value="ruvA"/>
    <property type="match status" value="1"/>
</dbReference>
<dbReference type="HAMAP" id="MF_00031">
    <property type="entry name" value="DNA_HJ_migration_RuvA"/>
    <property type="match status" value="1"/>
</dbReference>
<keyword evidence="9" id="KW-1185">Reference proteome</keyword>
<dbReference type="Pfam" id="PF01330">
    <property type="entry name" value="RuvA_N"/>
    <property type="match status" value="1"/>
</dbReference>
<dbReference type="GO" id="GO:0005737">
    <property type="term" value="C:cytoplasm"/>
    <property type="evidence" value="ECO:0007669"/>
    <property type="project" value="UniProtKB-SubCell"/>
</dbReference>
<dbReference type="SMART" id="SM00278">
    <property type="entry name" value="HhH1"/>
    <property type="match status" value="2"/>
</dbReference>
<dbReference type="InterPro" id="IPR036267">
    <property type="entry name" value="RuvA_C_sf"/>
</dbReference>
<dbReference type="InterPro" id="IPR012340">
    <property type="entry name" value="NA-bd_OB-fold"/>
</dbReference>
<dbReference type="RefSeq" id="WP_183338491.1">
    <property type="nucleotide sequence ID" value="NZ_JACHZG010000001.1"/>
</dbReference>
<evidence type="ECO:0000256" key="3">
    <source>
        <dbReference type="ARBA" id="ARBA00023125"/>
    </source>
</evidence>
<organism evidence="8 9">
    <name type="scientific">Microlunatus antarcticus</name>
    <dbReference type="NCBI Taxonomy" id="53388"/>
    <lineage>
        <taxon>Bacteria</taxon>
        <taxon>Bacillati</taxon>
        <taxon>Actinomycetota</taxon>
        <taxon>Actinomycetes</taxon>
        <taxon>Propionibacteriales</taxon>
        <taxon>Propionibacteriaceae</taxon>
        <taxon>Microlunatus</taxon>
    </lineage>
</organism>
<comment type="subcellular location">
    <subcellularLocation>
        <location evidence="6">Cytoplasm</location>
    </subcellularLocation>
</comment>
<keyword evidence="8" id="KW-0547">Nucleotide-binding</keyword>
<evidence type="ECO:0000256" key="2">
    <source>
        <dbReference type="ARBA" id="ARBA00022763"/>
    </source>
</evidence>
<feature type="region of interest" description="Domain III" evidence="6">
    <location>
        <begin position="145"/>
        <end position="202"/>
    </location>
</feature>
<keyword evidence="4 6" id="KW-0233">DNA recombination</keyword>
<evidence type="ECO:0000256" key="6">
    <source>
        <dbReference type="HAMAP-Rule" id="MF_00031"/>
    </source>
</evidence>
<dbReference type="Gene3D" id="1.10.8.10">
    <property type="entry name" value="DNA helicase RuvA subunit, C-terminal domain"/>
    <property type="match status" value="1"/>
</dbReference>
<keyword evidence="3 6" id="KW-0238">DNA-binding</keyword>
<comment type="function">
    <text evidence="6">The RuvA-RuvB-RuvC complex processes Holliday junction (HJ) DNA during genetic recombination and DNA repair, while the RuvA-RuvB complex plays an important role in the rescue of blocked DNA replication forks via replication fork reversal (RFR). RuvA specifically binds to HJ cruciform DNA, conferring on it an open structure. The RuvB hexamer acts as an ATP-dependent pump, pulling dsDNA into and through the RuvAB complex. HJ branch migration allows RuvC to scan DNA until it finds its consensus sequence, where it cleaves and resolves the cruciform DNA.</text>
</comment>
<keyword evidence="8" id="KW-0378">Hydrolase</keyword>
<gene>
    <name evidence="6" type="primary">ruvA</name>
    <name evidence="8" type="ORF">FHX39_002278</name>
</gene>
<comment type="domain">
    <text evidence="6">Has three domains with a flexible linker between the domains II and III and assumes an 'L' shape. Domain III is highly mobile and contacts RuvB.</text>
</comment>
<reference evidence="8 9" key="1">
    <citation type="submission" date="2020-08" db="EMBL/GenBank/DDBJ databases">
        <title>Sequencing the genomes of 1000 actinobacteria strains.</title>
        <authorList>
            <person name="Klenk H.-P."/>
        </authorList>
    </citation>
    <scope>NUCLEOTIDE SEQUENCE [LARGE SCALE GENOMIC DNA]</scope>
    <source>
        <strain evidence="8 9">DSM 11053</strain>
    </source>
</reference>
<dbReference type="SUPFAM" id="SSF46929">
    <property type="entry name" value="DNA helicase RuvA subunit, C-terminal domain"/>
    <property type="match status" value="1"/>
</dbReference>
<comment type="similarity">
    <text evidence="6">Belongs to the RuvA family.</text>
</comment>
<dbReference type="EMBL" id="JACHZG010000001">
    <property type="protein sequence ID" value="MBB3327334.1"/>
    <property type="molecule type" value="Genomic_DNA"/>
</dbReference>
<sequence length="202" mass="21028">MIAQVSGNVAALGPTSAVVETGGVGLLALCSPGTLAALRVGQRTTLFTSLVVREDSLTLFGFATVDEREFFELLTTATGVGPKLAQAALAVLSPNELRTAIATENLVTLCRVPGIGRKGAQRIVLELKDKINTVGLVAELGAPTLPAQAVWRHQVAQGLVGLGWTLRDAEAACDDVEPMLVEQPDLGVPALMRAALLSLARP</sequence>
<evidence type="ECO:0000256" key="1">
    <source>
        <dbReference type="ARBA" id="ARBA00022490"/>
    </source>
</evidence>
<dbReference type="GO" id="GO:0016787">
    <property type="term" value="F:hydrolase activity"/>
    <property type="evidence" value="ECO:0007669"/>
    <property type="project" value="UniProtKB-KW"/>
</dbReference>
<evidence type="ECO:0000256" key="4">
    <source>
        <dbReference type="ARBA" id="ARBA00023172"/>
    </source>
</evidence>
<evidence type="ECO:0000313" key="8">
    <source>
        <dbReference type="EMBL" id="MBB3327334.1"/>
    </source>
</evidence>
<keyword evidence="5 6" id="KW-0234">DNA repair</keyword>
<comment type="caution">
    <text evidence="6">Lacks conserved residue(s) required for the propagation of feature annotation.</text>
</comment>
<dbReference type="GO" id="GO:0005524">
    <property type="term" value="F:ATP binding"/>
    <property type="evidence" value="ECO:0007669"/>
    <property type="project" value="InterPro"/>
</dbReference>
<evidence type="ECO:0000313" key="9">
    <source>
        <dbReference type="Proteomes" id="UP000565572"/>
    </source>
</evidence>
<keyword evidence="8" id="KW-0067">ATP-binding</keyword>
<dbReference type="Gene3D" id="1.10.150.20">
    <property type="entry name" value="5' to 3' exonuclease, C-terminal subdomain"/>
    <property type="match status" value="1"/>
</dbReference>
<proteinExistence type="inferred from homology"/>
<dbReference type="AlphaFoldDB" id="A0A7W5P788"/>